<feature type="region of interest" description="Disordered" evidence="4">
    <location>
        <begin position="646"/>
        <end position="701"/>
    </location>
</feature>
<evidence type="ECO:0000313" key="5">
    <source>
        <dbReference type="EMBL" id="GAA0388372.1"/>
    </source>
</evidence>
<sequence length="858" mass="92486">MSPVTLMLALASMATDAPVNTPVQQQPEQAHAPVQTPEQSEDEAYDLGTLNAVTTSRRGAALGGYEPEAVLDSEQLKAYGAGTIEELMTMLEPLTRSARGGSPVFLVNGRRISGFQEIRGIPPEAIERTEILPEETALSYGYTADQRVVNFVLKQDFRSVAVQGQIKRPDLGGRTQSELETNIVRIGGTQRWTFDIEYEADSPLYESERDINRELEAPAGTLRGDDTPLTTYQTLNPRRRGYEVTGSYKRDLESGIGLTVSGNIEQTNRMTYLGLPGVVMDLPSSSPFSDYANDVQVHRFFDAPSALSRESDALSANINALADGYMGEWRWTVSGGIKRNETETTTGRGLNTDALKAGVVAGTINPFGDLGSVPFNPNDEAKSINTSANVEGVLNGTLWDAPTGALQATFKAGFDTQKQEAENLRFSAADNASVFTERSLSRDRFNASGNFNLPLAARDIGTFGKLGDLSANLNVQLQDLSDFGGLNSWTLGMNWSPWSPLSLTASFAQEQAAPSMSQLNDPTLTTPNVPVYDFATGQSVIINRIEGGNTALSAEDKSVLRLGMNFTPFENKDLRFTANYTRTDTDGVISGFPTITPALEAALPERFERDGAGNLISIDARPLNYENSLKEEIRWGLNFSTAFGKPDPAAMQRARGQGGPAGGPPSGGGPRAGGGGGGPRMAMHGGGGRGGRGGQMQPGQGRLNVSLYHTYRMTDEITIRQGLPVIDLLDGGATGSRGGQSQNELQLQAGVFKSGMGAFMNANWAEGTRVSGGTSGDLNFSDLATVNLHMFADLGQRTKWVEKFPWLTGSRVSVGIENLFDERLSVTDAQGNTPNAYQPHYLDPMGRTFRINFRKIIF</sequence>
<name>A0ABN0Y9V9_9CAUL</name>
<organism evidence="5 6">
    <name type="scientific">Brevundimonas terrae</name>
    <dbReference type="NCBI Taxonomy" id="363631"/>
    <lineage>
        <taxon>Bacteria</taxon>
        <taxon>Pseudomonadati</taxon>
        <taxon>Pseudomonadota</taxon>
        <taxon>Alphaproteobacteria</taxon>
        <taxon>Caulobacterales</taxon>
        <taxon>Caulobacteraceae</taxon>
        <taxon>Brevundimonas</taxon>
    </lineage>
</organism>
<keyword evidence="3" id="KW-0998">Cell outer membrane</keyword>
<gene>
    <name evidence="5" type="ORF">GCM10009093_13860</name>
</gene>
<keyword evidence="2" id="KW-0472">Membrane</keyword>
<reference evidence="5 6" key="1">
    <citation type="journal article" date="2019" name="Int. J. Syst. Evol. Microbiol.">
        <title>The Global Catalogue of Microorganisms (GCM) 10K type strain sequencing project: providing services to taxonomists for standard genome sequencing and annotation.</title>
        <authorList>
            <consortium name="The Broad Institute Genomics Platform"/>
            <consortium name="The Broad Institute Genome Sequencing Center for Infectious Disease"/>
            <person name="Wu L."/>
            <person name="Ma J."/>
        </authorList>
    </citation>
    <scope>NUCLEOTIDE SEQUENCE [LARGE SCALE GENOMIC DNA]</scope>
    <source>
        <strain evidence="5 6">JCM 13476</strain>
    </source>
</reference>
<dbReference type="InterPro" id="IPR036942">
    <property type="entry name" value="Beta-barrel_TonB_sf"/>
</dbReference>
<dbReference type="SUPFAM" id="SSF56935">
    <property type="entry name" value="Porins"/>
    <property type="match status" value="1"/>
</dbReference>
<feature type="compositionally biased region" description="Gly residues" evidence="4">
    <location>
        <begin position="656"/>
        <end position="696"/>
    </location>
</feature>
<evidence type="ECO:0000256" key="1">
    <source>
        <dbReference type="ARBA" id="ARBA00004442"/>
    </source>
</evidence>
<evidence type="ECO:0000256" key="4">
    <source>
        <dbReference type="SAM" id="MobiDB-lite"/>
    </source>
</evidence>
<dbReference type="InterPro" id="IPR037066">
    <property type="entry name" value="Plug_dom_sf"/>
</dbReference>
<dbReference type="EMBL" id="BAAAEJ010000006">
    <property type="protein sequence ID" value="GAA0388372.1"/>
    <property type="molecule type" value="Genomic_DNA"/>
</dbReference>
<evidence type="ECO:0000256" key="3">
    <source>
        <dbReference type="ARBA" id="ARBA00023237"/>
    </source>
</evidence>
<comment type="subcellular location">
    <subcellularLocation>
        <location evidence="1">Cell outer membrane</location>
    </subcellularLocation>
</comment>
<dbReference type="RefSeq" id="WP_167179222.1">
    <property type="nucleotide sequence ID" value="NZ_BAAAEJ010000006.1"/>
</dbReference>
<feature type="region of interest" description="Disordered" evidence="4">
    <location>
        <begin position="18"/>
        <end position="41"/>
    </location>
</feature>
<accession>A0ABN0Y9V9</accession>
<keyword evidence="5" id="KW-0675">Receptor</keyword>
<comment type="caution">
    <text evidence="5">The sequence shown here is derived from an EMBL/GenBank/DDBJ whole genome shotgun (WGS) entry which is preliminary data.</text>
</comment>
<dbReference type="PANTHER" id="PTHR47234">
    <property type="match status" value="1"/>
</dbReference>
<evidence type="ECO:0000313" key="6">
    <source>
        <dbReference type="Proteomes" id="UP001500791"/>
    </source>
</evidence>
<dbReference type="Proteomes" id="UP001500791">
    <property type="component" value="Unassembled WGS sequence"/>
</dbReference>
<dbReference type="PANTHER" id="PTHR47234:SF1">
    <property type="entry name" value="TONB-DEPENDENT RECEPTOR"/>
    <property type="match status" value="1"/>
</dbReference>
<proteinExistence type="predicted"/>
<protein>
    <submittedName>
        <fullName evidence="5">TonB-dependent receptor plug domain-containing protein</fullName>
    </submittedName>
</protein>
<evidence type="ECO:0000256" key="2">
    <source>
        <dbReference type="ARBA" id="ARBA00023136"/>
    </source>
</evidence>
<keyword evidence="6" id="KW-1185">Reference proteome</keyword>
<dbReference type="Gene3D" id="2.40.170.20">
    <property type="entry name" value="TonB-dependent receptor, beta-barrel domain"/>
    <property type="match status" value="1"/>
</dbReference>
<dbReference type="Gene3D" id="2.170.130.10">
    <property type="entry name" value="TonB-dependent receptor, plug domain"/>
    <property type="match status" value="1"/>
</dbReference>